<dbReference type="GO" id="GO:0004672">
    <property type="term" value="F:protein kinase activity"/>
    <property type="evidence" value="ECO:0007669"/>
    <property type="project" value="InterPro"/>
</dbReference>
<reference evidence="6" key="2">
    <citation type="journal article" date="2021" name="Genome Biol. Evol.">
        <title>Developing a high-quality reference genome for a parasitic bivalve with doubly uniparental inheritance (Bivalvia: Unionida).</title>
        <authorList>
            <person name="Smith C.H."/>
        </authorList>
    </citation>
    <scope>NUCLEOTIDE SEQUENCE</scope>
    <source>
        <strain evidence="6">CHS0354</strain>
        <tissue evidence="6">Mantle</tissue>
    </source>
</reference>
<dbReference type="InterPro" id="IPR011009">
    <property type="entry name" value="Kinase-like_dom_sf"/>
</dbReference>
<feature type="region of interest" description="Disordered" evidence="3">
    <location>
        <begin position="450"/>
        <end position="507"/>
    </location>
</feature>
<dbReference type="GO" id="GO:0005770">
    <property type="term" value="C:late endosome"/>
    <property type="evidence" value="ECO:0007669"/>
    <property type="project" value="TreeGrafter"/>
</dbReference>
<feature type="compositionally biased region" description="Polar residues" evidence="3">
    <location>
        <begin position="480"/>
        <end position="494"/>
    </location>
</feature>
<dbReference type="PANTHER" id="PTHR22999">
    <property type="entry name" value="PX SERINE/THREONINE KINASE PXK"/>
    <property type="match status" value="1"/>
</dbReference>
<dbReference type="GO" id="GO:0005769">
    <property type="term" value="C:early endosome"/>
    <property type="evidence" value="ECO:0007669"/>
    <property type="project" value="TreeGrafter"/>
</dbReference>
<dbReference type="PANTHER" id="PTHR22999:SF40">
    <property type="entry name" value="PX DOMAIN-CONTAINING PROTEIN KINASE-LIKE PROTEIN"/>
    <property type="match status" value="1"/>
</dbReference>
<dbReference type="SMART" id="SM00312">
    <property type="entry name" value="PX"/>
    <property type="match status" value="1"/>
</dbReference>
<dbReference type="PROSITE" id="PS50011">
    <property type="entry name" value="PROTEIN_KINASE_DOM"/>
    <property type="match status" value="1"/>
</dbReference>
<protein>
    <recommendedName>
        <fullName evidence="8">PX domain-containing protein kinase-like protein</fullName>
    </recommendedName>
</protein>
<feature type="domain" description="Protein kinase" evidence="4">
    <location>
        <begin position="135"/>
        <end position="397"/>
    </location>
</feature>
<dbReference type="GO" id="GO:0008333">
    <property type="term" value="P:endosome to lysosome transport"/>
    <property type="evidence" value="ECO:0007669"/>
    <property type="project" value="TreeGrafter"/>
</dbReference>
<dbReference type="SMART" id="SM00220">
    <property type="entry name" value="S_TKc"/>
    <property type="match status" value="1"/>
</dbReference>
<dbReference type="SUPFAM" id="SSF56112">
    <property type="entry name" value="Protein kinase-like (PK-like)"/>
    <property type="match status" value="1"/>
</dbReference>
<dbReference type="AlphaFoldDB" id="A0AAE0VQ50"/>
<evidence type="ECO:0000256" key="2">
    <source>
        <dbReference type="ARBA" id="ARBA00022490"/>
    </source>
</evidence>
<dbReference type="GO" id="GO:0045022">
    <property type="term" value="P:early endosome to late endosome transport"/>
    <property type="evidence" value="ECO:0007669"/>
    <property type="project" value="TreeGrafter"/>
</dbReference>
<dbReference type="PROSITE" id="PS50195">
    <property type="entry name" value="PX"/>
    <property type="match status" value="1"/>
</dbReference>
<feature type="domain" description="PX" evidence="5">
    <location>
        <begin position="15"/>
        <end position="127"/>
    </location>
</feature>
<dbReference type="InterPro" id="IPR036871">
    <property type="entry name" value="PX_dom_sf"/>
</dbReference>
<dbReference type="Gene3D" id="1.10.510.10">
    <property type="entry name" value="Transferase(Phosphotransferase) domain 1"/>
    <property type="match status" value="1"/>
</dbReference>
<dbReference type="GO" id="GO:0006622">
    <property type="term" value="P:protein targeting to lysosome"/>
    <property type="evidence" value="ECO:0007669"/>
    <property type="project" value="TreeGrafter"/>
</dbReference>
<accession>A0AAE0VQ50</accession>
<evidence type="ECO:0000256" key="1">
    <source>
        <dbReference type="ARBA" id="ARBA00004496"/>
    </source>
</evidence>
<dbReference type="GO" id="GO:0005886">
    <property type="term" value="C:plasma membrane"/>
    <property type="evidence" value="ECO:0007669"/>
    <property type="project" value="TreeGrafter"/>
</dbReference>
<evidence type="ECO:0008006" key="8">
    <source>
        <dbReference type="Google" id="ProtNLM"/>
    </source>
</evidence>
<gene>
    <name evidence="6" type="ORF">CHS0354_038403</name>
</gene>
<organism evidence="6 7">
    <name type="scientific">Potamilus streckersoni</name>
    <dbReference type="NCBI Taxonomy" id="2493646"/>
    <lineage>
        <taxon>Eukaryota</taxon>
        <taxon>Metazoa</taxon>
        <taxon>Spiralia</taxon>
        <taxon>Lophotrochozoa</taxon>
        <taxon>Mollusca</taxon>
        <taxon>Bivalvia</taxon>
        <taxon>Autobranchia</taxon>
        <taxon>Heteroconchia</taxon>
        <taxon>Palaeoheterodonta</taxon>
        <taxon>Unionida</taxon>
        <taxon>Unionoidea</taxon>
        <taxon>Unionidae</taxon>
        <taxon>Ambleminae</taxon>
        <taxon>Lampsilini</taxon>
        <taxon>Potamilus</taxon>
    </lineage>
</organism>
<dbReference type="EMBL" id="JAEAOA010002240">
    <property type="protein sequence ID" value="KAK3585871.1"/>
    <property type="molecule type" value="Genomic_DNA"/>
</dbReference>
<keyword evidence="7" id="KW-1185">Reference proteome</keyword>
<evidence type="ECO:0000256" key="3">
    <source>
        <dbReference type="SAM" id="MobiDB-lite"/>
    </source>
</evidence>
<evidence type="ECO:0000313" key="7">
    <source>
        <dbReference type="Proteomes" id="UP001195483"/>
    </source>
</evidence>
<feature type="compositionally biased region" description="Basic and acidic residues" evidence="3">
    <location>
        <begin position="466"/>
        <end position="479"/>
    </location>
</feature>
<dbReference type="InterPro" id="IPR000719">
    <property type="entry name" value="Prot_kinase_dom"/>
</dbReference>
<keyword evidence="2" id="KW-0963">Cytoplasm</keyword>
<reference evidence="6" key="3">
    <citation type="submission" date="2023-05" db="EMBL/GenBank/DDBJ databases">
        <authorList>
            <person name="Smith C.H."/>
        </authorList>
    </citation>
    <scope>NUCLEOTIDE SEQUENCE</scope>
    <source>
        <strain evidence="6">CHS0354</strain>
        <tissue evidence="6">Mantle</tissue>
    </source>
</reference>
<reference evidence="6" key="1">
    <citation type="journal article" date="2021" name="Genome Biol. Evol.">
        <title>A High-Quality Reference Genome for a Parasitic Bivalve with Doubly Uniparental Inheritance (Bivalvia: Unionida).</title>
        <authorList>
            <person name="Smith C.H."/>
        </authorList>
    </citation>
    <scope>NUCLEOTIDE SEQUENCE</scope>
    <source>
        <strain evidence="6">CHS0354</strain>
    </source>
</reference>
<dbReference type="Proteomes" id="UP001195483">
    <property type="component" value="Unassembled WGS sequence"/>
</dbReference>
<dbReference type="InterPro" id="IPR051837">
    <property type="entry name" value="SortingNexin/PXDomain-PKLike"/>
</dbReference>
<name>A0AAE0VQ50_9BIVA</name>
<sequence length="536" mass="61964">MANQLFGKSKSTRSIDDTLPLFCTVESAEKAEDHIEYTLRIYRGLMTETGWLLHKRYTDFVSLDTELKITNIELPLPAKRVFGNFNRDFVAERKKGLQIYMNALLSKPILYNSLPVKKFLDPENYSLNFTEISLQHVSMILRSEKKWEVIEALPDIGWRLHKTYIQIKPVDQPKVRLMLSWCDYGPYKYLPDKELTALMKVLQSIQHPNIQTLLLSTANENGGLVIRPFFEKGTLRDLICKCKPKNSYLKKYGNSKLHNDFDISVIKTVGRQILETLNCLHDKGFPYCHLHAGNVLLEGRNAYLLDIENWLLGVPSYYRNFVVQFKKIKTTELFDVYCFGQLLYEMTFGQELEAESCDNFPPSCPAELRSVLESILTTEACKNGLPSVQNLLLHPLFSDVALSPTDKPQVKIPSKLKEALRAAKEEFEKQLREEQKLLYKKKKISRVKEYHMSADEKNKRRKSKKKALENSEQDSKRNSEQLSETDNSTQSTGAAANKGLQKDSKDSPDINSSLFYIQRLQCFWVLDHWCKQSYIL</sequence>
<dbReference type="Pfam" id="PF00787">
    <property type="entry name" value="PX"/>
    <property type="match status" value="1"/>
</dbReference>
<evidence type="ECO:0000313" key="6">
    <source>
        <dbReference type="EMBL" id="KAK3585871.1"/>
    </source>
</evidence>
<comment type="caution">
    <text evidence="6">The sequence shown here is derived from an EMBL/GenBank/DDBJ whole genome shotgun (WGS) entry which is preliminary data.</text>
</comment>
<feature type="non-terminal residue" evidence="6">
    <location>
        <position position="536"/>
    </location>
</feature>
<dbReference type="InterPro" id="IPR001683">
    <property type="entry name" value="PX_dom"/>
</dbReference>
<dbReference type="Gene3D" id="3.30.1520.10">
    <property type="entry name" value="Phox-like domain"/>
    <property type="match status" value="1"/>
</dbReference>
<dbReference type="GO" id="GO:0043271">
    <property type="term" value="P:negative regulation of monoatomic ion transport"/>
    <property type="evidence" value="ECO:0007669"/>
    <property type="project" value="TreeGrafter"/>
</dbReference>
<comment type="subcellular location">
    <subcellularLocation>
        <location evidence="1">Cytoplasm</location>
    </subcellularLocation>
</comment>
<dbReference type="GO" id="GO:0035091">
    <property type="term" value="F:phosphatidylinositol binding"/>
    <property type="evidence" value="ECO:0007669"/>
    <property type="project" value="InterPro"/>
</dbReference>
<proteinExistence type="predicted"/>
<evidence type="ECO:0000259" key="5">
    <source>
        <dbReference type="PROSITE" id="PS50195"/>
    </source>
</evidence>
<dbReference type="GO" id="GO:0005524">
    <property type="term" value="F:ATP binding"/>
    <property type="evidence" value="ECO:0007669"/>
    <property type="project" value="InterPro"/>
</dbReference>
<dbReference type="SUPFAM" id="SSF64268">
    <property type="entry name" value="PX domain"/>
    <property type="match status" value="1"/>
</dbReference>
<evidence type="ECO:0000259" key="4">
    <source>
        <dbReference type="PROSITE" id="PS50011"/>
    </source>
</evidence>